<dbReference type="EMBL" id="CP056069">
    <property type="protein sequence ID" value="UKK00070.2"/>
    <property type="molecule type" value="Genomic_DNA"/>
</dbReference>
<name>A0A976QTR7_THEOR</name>
<protein>
    <submittedName>
        <fullName evidence="1">Uncharacterized protein</fullName>
    </submittedName>
</protein>
<organism evidence="1 2">
    <name type="scientific">Theileria orientalis</name>
    <dbReference type="NCBI Taxonomy" id="68886"/>
    <lineage>
        <taxon>Eukaryota</taxon>
        <taxon>Sar</taxon>
        <taxon>Alveolata</taxon>
        <taxon>Apicomplexa</taxon>
        <taxon>Aconoidasida</taxon>
        <taxon>Piroplasmida</taxon>
        <taxon>Theileriidae</taxon>
        <taxon>Theileria</taxon>
    </lineage>
</organism>
<dbReference type="InterPro" id="IPR011990">
    <property type="entry name" value="TPR-like_helical_dom_sf"/>
</dbReference>
<evidence type="ECO:0000313" key="1">
    <source>
        <dbReference type="EMBL" id="UKK00070.2"/>
    </source>
</evidence>
<evidence type="ECO:0000313" key="2">
    <source>
        <dbReference type="Proteomes" id="UP000244811"/>
    </source>
</evidence>
<dbReference type="Proteomes" id="UP000244811">
    <property type="component" value="Chromosome 1"/>
</dbReference>
<reference evidence="1" key="1">
    <citation type="submission" date="2022-07" db="EMBL/GenBank/DDBJ databases">
        <title>Evaluation of T. orientalis genome assembly methods using nanopore sequencing and analysis of variation between genomes.</title>
        <authorList>
            <person name="Yam J."/>
            <person name="Micallef M.L."/>
            <person name="Liu M."/>
            <person name="Djordjevic S.P."/>
            <person name="Bogema D.R."/>
            <person name="Jenkins C."/>
        </authorList>
    </citation>
    <scope>NUCLEOTIDE SEQUENCE</scope>
    <source>
        <strain evidence="1">Goon Nure</strain>
    </source>
</reference>
<proteinExistence type="predicted"/>
<dbReference type="AlphaFoldDB" id="A0A976QTR7"/>
<sequence>MDSDFKDIDVVSELERLSIENNYLEITDLLRENFYQFNKEPRKLIAILTVRIYYNLHLKNFNDIDSDFELIESIFKNKLNHKFPYTRGSRCPFSTFLIYAYYPHLKGMSLLSLERLHSLLNQVTSELNDKVEVKQESNSDSNVEWEIREDSKNIVTDFSDLVDYSGEKGILKTEKSEEQTEKQQHNVDYNCKNEQKNIYEGHETNVNKIVMTVLLISDVLLSLLRPMEAIKILSTVNLKYDPNNLSTNLVLSLIYRKLGYLEDSERHMKTFRDDTNENYYKGILKIIEKDYEGAVEEFQMVKYLKTIQRSKKPLKDHERVFINNLAVATLYAKKSQEAKRIFFQYNLDKEGLQAHRGISSNGDVLKELSIYD</sequence>
<dbReference type="SUPFAM" id="SSF48452">
    <property type="entry name" value="TPR-like"/>
    <property type="match status" value="1"/>
</dbReference>
<gene>
    <name evidence="1" type="ORF">MACK_000138</name>
</gene>
<accession>A0A976QTR7</accession>